<dbReference type="Proteomes" id="UP000095287">
    <property type="component" value="Unplaced"/>
</dbReference>
<dbReference type="WBParaSite" id="L893_g4785.t1">
    <property type="protein sequence ID" value="L893_g4785.t1"/>
    <property type="gene ID" value="L893_g4785"/>
</dbReference>
<evidence type="ECO:0000313" key="1">
    <source>
        <dbReference type="Proteomes" id="UP000095287"/>
    </source>
</evidence>
<protein>
    <submittedName>
        <fullName evidence="2">Uncharacterized protein</fullName>
    </submittedName>
</protein>
<reference evidence="2" key="1">
    <citation type="submission" date="2016-11" db="UniProtKB">
        <authorList>
            <consortium name="WormBaseParasite"/>
        </authorList>
    </citation>
    <scope>IDENTIFICATION</scope>
</reference>
<organism evidence="1 2">
    <name type="scientific">Steinernema glaseri</name>
    <dbReference type="NCBI Taxonomy" id="37863"/>
    <lineage>
        <taxon>Eukaryota</taxon>
        <taxon>Metazoa</taxon>
        <taxon>Ecdysozoa</taxon>
        <taxon>Nematoda</taxon>
        <taxon>Chromadorea</taxon>
        <taxon>Rhabditida</taxon>
        <taxon>Tylenchina</taxon>
        <taxon>Panagrolaimomorpha</taxon>
        <taxon>Strongyloidoidea</taxon>
        <taxon>Steinernematidae</taxon>
        <taxon>Steinernema</taxon>
    </lineage>
</organism>
<proteinExistence type="predicted"/>
<name>A0A1I8ADX1_9BILA</name>
<accession>A0A1I8ADX1</accession>
<evidence type="ECO:0000313" key="2">
    <source>
        <dbReference type="WBParaSite" id="L893_g4785.t1"/>
    </source>
</evidence>
<sequence>MVCDPETARASSIKVPKVVASQLLSSSTLNLSLRIIGDKIVRVTSLSSVSCIELSSHPYFTSFQVEMYLIYWKAFSKRRTTVLEGAEKLIRKALVLRHLLIETKVKLST</sequence>
<keyword evidence="1" id="KW-1185">Reference proteome</keyword>
<dbReference type="AlphaFoldDB" id="A0A1I8ADX1"/>